<evidence type="ECO:0000256" key="2">
    <source>
        <dbReference type="RuleBase" id="RU003616"/>
    </source>
</evidence>
<accession>A0A3M8T1A0</accession>
<dbReference type="PROSITE" id="PS01031">
    <property type="entry name" value="SHSP"/>
    <property type="match status" value="1"/>
</dbReference>
<dbReference type="PANTHER" id="PTHR11527">
    <property type="entry name" value="HEAT-SHOCK PROTEIN 20 FAMILY MEMBER"/>
    <property type="match status" value="1"/>
</dbReference>
<gene>
    <name evidence="5" type="ORF">EEJ42_42175</name>
</gene>
<dbReference type="EMBL" id="RIBZ01000819">
    <property type="protein sequence ID" value="RNF87319.1"/>
    <property type="molecule type" value="Genomic_DNA"/>
</dbReference>
<dbReference type="InterPro" id="IPR008978">
    <property type="entry name" value="HSP20-like_chaperone"/>
</dbReference>
<dbReference type="Gene3D" id="2.60.40.790">
    <property type="match status" value="1"/>
</dbReference>
<comment type="caution">
    <text evidence="5">The sequence shown here is derived from an EMBL/GenBank/DDBJ whole genome shotgun (WGS) entry which is preliminary data.</text>
</comment>
<dbReference type="Proteomes" id="UP000275401">
    <property type="component" value="Unassembled WGS sequence"/>
</dbReference>
<evidence type="ECO:0000256" key="3">
    <source>
        <dbReference type="SAM" id="MobiDB-lite"/>
    </source>
</evidence>
<feature type="compositionally biased region" description="Basic residues" evidence="3">
    <location>
        <begin position="1"/>
        <end position="10"/>
    </location>
</feature>
<dbReference type="InterPro" id="IPR002068">
    <property type="entry name" value="A-crystallin/Hsp20_dom"/>
</dbReference>
<evidence type="ECO:0000313" key="6">
    <source>
        <dbReference type="Proteomes" id="UP000275401"/>
    </source>
</evidence>
<organism evidence="5 6">
    <name type="scientific">Streptomyces botrytidirepellens</name>
    <dbReference type="NCBI Taxonomy" id="2486417"/>
    <lineage>
        <taxon>Bacteria</taxon>
        <taxon>Bacillati</taxon>
        <taxon>Actinomycetota</taxon>
        <taxon>Actinomycetes</taxon>
        <taxon>Kitasatosporales</taxon>
        <taxon>Streptomycetaceae</taxon>
        <taxon>Streptomyces</taxon>
    </lineage>
</organism>
<evidence type="ECO:0000313" key="5">
    <source>
        <dbReference type="EMBL" id="RNF87319.1"/>
    </source>
</evidence>
<dbReference type="SUPFAM" id="SSF49764">
    <property type="entry name" value="HSP20-like chaperones"/>
    <property type="match status" value="1"/>
</dbReference>
<evidence type="ECO:0000256" key="1">
    <source>
        <dbReference type="PROSITE-ProRule" id="PRU00285"/>
    </source>
</evidence>
<feature type="compositionally biased region" description="Low complexity" evidence="3">
    <location>
        <begin position="175"/>
        <end position="197"/>
    </location>
</feature>
<evidence type="ECO:0000259" key="4">
    <source>
        <dbReference type="PROSITE" id="PS01031"/>
    </source>
</evidence>
<keyword evidence="6" id="KW-1185">Reference proteome</keyword>
<feature type="region of interest" description="Disordered" evidence="3">
    <location>
        <begin position="1"/>
        <end position="20"/>
    </location>
</feature>
<feature type="region of interest" description="Disordered" evidence="3">
    <location>
        <begin position="155"/>
        <end position="214"/>
    </location>
</feature>
<name>A0A3M8T1A0_9ACTN</name>
<sequence>MSMPVRRHRGAGPLERPRGWSRNPLAEFDDLLSQMGGLLESTVGAAPPALTAWAPAADVTEADDAYRVEVDLPGVRRADVDVEVSGQELTVSGEIGEREREGVLRRSTRRTGRFEYRMLLPAEVNTEAVTAGMADGVLTITVPKAEAVKPRHVEITESGEIGSGQQAEAGRTRVTEGTTEAQETQGAQGAQGTQGAQEADETRSSGWGFRGRNR</sequence>
<reference evidence="5 6" key="1">
    <citation type="submission" date="2018-11" db="EMBL/GenBank/DDBJ databases">
        <title>The Potential of Streptomyces as Biocontrol Agents against the Tomato grey mould, Botrytis cinerea (Gray mold) Frontiers in Microbiology.</title>
        <authorList>
            <person name="Li D."/>
        </authorList>
    </citation>
    <scope>NUCLEOTIDE SEQUENCE [LARGE SCALE GENOMIC DNA]</scope>
    <source>
        <strain evidence="5 6">NEAU-LD23</strain>
    </source>
</reference>
<proteinExistence type="inferred from homology"/>
<dbReference type="AlphaFoldDB" id="A0A3M8T1A0"/>
<comment type="similarity">
    <text evidence="1 2">Belongs to the small heat shock protein (HSP20) family.</text>
</comment>
<protein>
    <submittedName>
        <fullName evidence="5">Hsp20/alpha crystallin family protein</fullName>
    </submittedName>
</protein>
<dbReference type="Pfam" id="PF00011">
    <property type="entry name" value="HSP20"/>
    <property type="match status" value="1"/>
</dbReference>
<dbReference type="InterPro" id="IPR031107">
    <property type="entry name" value="Small_HSP"/>
</dbReference>
<feature type="domain" description="SHSP" evidence="4">
    <location>
        <begin position="48"/>
        <end position="158"/>
    </location>
</feature>
<dbReference type="CDD" id="cd06464">
    <property type="entry name" value="ACD_sHsps-like"/>
    <property type="match status" value="1"/>
</dbReference>